<proteinExistence type="predicted"/>
<dbReference type="EMBL" id="JAOCZP010000002">
    <property type="protein sequence ID" value="MCT7375054.1"/>
    <property type="molecule type" value="Genomic_DNA"/>
</dbReference>
<evidence type="ECO:0000259" key="1">
    <source>
        <dbReference type="Pfam" id="PF13521"/>
    </source>
</evidence>
<evidence type="ECO:0000313" key="3">
    <source>
        <dbReference type="Proteomes" id="UP001320831"/>
    </source>
</evidence>
<dbReference type="Proteomes" id="UP001320831">
    <property type="component" value="Unassembled WGS sequence"/>
</dbReference>
<comment type="caution">
    <text evidence="2">The sequence shown here is derived from an EMBL/GenBank/DDBJ whole genome shotgun (WGS) entry which is preliminary data.</text>
</comment>
<name>A0ABT2LKZ7_9HYPH</name>
<protein>
    <submittedName>
        <fullName evidence="2">AAA family ATPase</fullName>
    </submittedName>
</protein>
<reference evidence="2 3" key="1">
    <citation type="submission" date="2022-09" db="EMBL/GenBank/DDBJ databases">
        <title>Chelativorans salina sp. nov., a novel slightly halophilic bacterium isolated from a saline lake sediment enrichment.</title>
        <authorList>
            <person name="Gao L."/>
            <person name="Fang B.-Z."/>
            <person name="Li W.-J."/>
        </authorList>
    </citation>
    <scope>NUCLEOTIDE SEQUENCE [LARGE SCALE GENOMIC DNA]</scope>
    <source>
        <strain evidence="2 3">EGI FJ00035</strain>
    </source>
</reference>
<gene>
    <name evidence="2" type="ORF">N5A92_08380</name>
</gene>
<feature type="domain" description="NadR/Ttd14 AAA" evidence="1">
    <location>
        <begin position="10"/>
        <end position="173"/>
    </location>
</feature>
<accession>A0ABT2LKZ7</accession>
<dbReference type="InterPro" id="IPR027417">
    <property type="entry name" value="P-loop_NTPase"/>
</dbReference>
<dbReference type="Pfam" id="PF13521">
    <property type="entry name" value="AAA_28"/>
    <property type="match status" value="1"/>
</dbReference>
<dbReference type="InterPro" id="IPR038727">
    <property type="entry name" value="NadR/Ttd14_AAA_dom"/>
</dbReference>
<organism evidence="2 3">
    <name type="scientific">Chelativorans salis</name>
    <dbReference type="NCBI Taxonomy" id="2978478"/>
    <lineage>
        <taxon>Bacteria</taxon>
        <taxon>Pseudomonadati</taxon>
        <taxon>Pseudomonadota</taxon>
        <taxon>Alphaproteobacteria</taxon>
        <taxon>Hyphomicrobiales</taxon>
        <taxon>Phyllobacteriaceae</taxon>
        <taxon>Chelativorans</taxon>
    </lineage>
</organism>
<dbReference type="RefSeq" id="WP_260901725.1">
    <property type="nucleotide sequence ID" value="NZ_JAOCZP010000002.1"/>
</dbReference>
<dbReference type="Gene3D" id="3.40.50.300">
    <property type="entry name" value="P-loop containing nucleotide triphosphate hydrolases"/>
    <property type="match status" value="1"/>
</dbReference>
<dbReference type="SUPFAM" id="SSF52540">
    <property type="entry name" value="P-loop containing nucleoside triphosphate hydrolases"/>
    <property type="match status" value="1"/>
</dbReference>
<keyword evidence="3" id="KW-1185">Reference proteome</keyword>
<evidence type="ECO:0000313" key="2">
    <source>
        <dbReference type="EMBL" id="MCT7375054.1"/>
    </source>
</evidence>
<sequence length="187" mass="20803">MLPCHTHNLFVVTGGPGGGKTTLVEALQATGLAVAPEAGRAIIRAQRAIGGPAGHDRDQALYGELMLSWELRSYEAARAAGSVHLFDRGIPDLIGYFRLIGLPVPPHMRKAAEMFRYNKTVFILPPWPEIYVQDEERQQTIEEAERTYESIRAAYEEAGYTLVHVPPAPVAERRDFVFTAIEAAYRR</sequence>